<dbReference type="RefSeq" id="WP_101874795.1">
    <property type="nucleotide sequence ID" value="NZ_JAPRAY010000023.1"/>
</dbReference>
<evidence type="ECO:0000313" key="2">
    <source>
        <dbReference type="EMBL" id="MCZ0668779.1"/>
    </source>
</evidence>
<proteinExistence type="predicted"/>
<dbReference type="Pfam" id="PF02498">
    <property type="entry name" value="Bro-N"/>
    <property type="match status" value="1"/>
</dbReference>
<protein>
    <submittedName>
        <fullName evidence="2">Phage antirepressor KilAC domain-containing protein</fullName>
    </submittedName>
</protein>
<dbReference type="Pfam" id="PF03374">
    <property type="entry name" value="ANT"/>
    <property type="match status" value="1"/>
</dbReference>
<dbReference type="PANTHER" id="PTHR36180">
    <property type="entry name" value="DNA-BINDING PROTEIN-RELATED-RELATED"/>
    <property type="match status" value="1"/>
</dbReference>
<sequence length="255" mass="29836">MNNETKHEMQVFNNPLFGDVRTFMIDESPWFVAVDVCNALDIGNSRQAVSRLDEDERNTVIINDGTSGNPIKTIINESGLYALMLTSRKAEAKQFKRWITHEVIPSIRKHGLYMTNSTLEQVSKNPELITALARQLLEEQAAKKKLQEELHTAQPKVDYFDQFINAYDSTNLRNTAKELGIPERDLVQFLLEKKYMYRDQDRKLMPYAEYTKRGYFIMKDYYRSNGQLYQYTLFTAKGKAHFQRLLEKRKRGEQA</sequence>
<dbReference type="PROSITE" id="PS51750">
    <property type="entry name" value="BRO_N"/>
    <property type="match status" value="1"/>
</dbReference>
<organism evidence="2 3">
    <name type="scientific">Mediterraneibacter gnavus</name>
    <name type="common">Ruminococcus gnavus</name>
    <dbReference type="NCBI Taxonomy" id="33038"/>
    <lineage>
        <taxon>Bacteria</taxon>
        <taxon>Bacillati</taxon>
        <taxon>Bacillota</taxon>
        <taxon>Clostridia</taxon>
        <taxon>Lachnospirales</taxon>
        <taxon>Lachnospiraceae</taxon>
        <taxon>Mediterraneibacter</taxon>
    </lineage>
</organism>
<feature type="domain" description="Bro-N" evidence="1">
    <location>
        <begin position="6"/>
        <end position="111"/>
    </location>
</feature>
<dbReference type="PANTHER" id="PTHR36180:SF2">
    <property type="entry name" value="BRO FAMILY PROTEIN"/>
    <property type="match status" value="1"/>
</dbReference>
<accession>A0A9Q6ALM5</accession>
<comment type="caution">
    <text evidence="2">The sequence shown here is derived from an EMBL/GenBank/DDBJ whole genome shotgun (WGS) entry which is preliminary data.</text>
</comment>
<dbReference type="SMART" id="SM01040">
    <property type="entry name" value="Bro-N"/>
    <property type="match status" value="1"/>
</dbReference>
<name>A0A9Q6ALM5_MEDGN</name>
<dbReference type="EMBL" id="JAPRAY010000023">
    <property type="protein sequence ID" value="MCZ0668779.1"/>
    <property type="molecule type" value="Genomic_DNA"/>
</dbReference>
<dbReference type="InterPro" id="IPR003497">
    <property type="entry name" value="BRO_N_domain"/>
</dbReference>
<gene>
    <name evidence="2" type="ORF">OZZ17_14745</name>
</gene>
<dbReference type="GO" id="GO:0003677">
    <property type="term" value="F:DNA binding"/>
    <property type="evidence" value="ECO:0007669"/>
    <property type="project" value="InterPro"/>
</dbReference>
<evidence type="ECO:0000313" key="3">
    <source>
        <dbReference type="Proteomes" id="UP001079535"/>
    </source>
</evidence>
<dbReference type="Proteomes" id="UP001079535">
    <property type="component" value="Unassembled WGS sequence"/>
</dbReference>
<dbReference type="AlphaFoldDB" id="A0A9Q6ALM5"/>
<dbReference type="InterPro" id="IPR005039">
    <property type="entry name" value="Ant_C"/>
</dbReference>
<reference evidence="2" key="1">
    <citation type="submission" date="2022-11" db="EMBL/GenBank/DDBJ databases">
        <title>Temperate bacteriophages infecting mucin-degrading bacterium Ruminococcus gnavus from the human gut.</title>
        <authorList>
            <person name="Buttimer C."/>
        </authorList>
    </citation>
    <scope>NUCLEOTIDE SEQUENCE</scope>
    <source>
        <strain evidence="2">CCUG 49994</strain>
    </source>
</reference>
<evidence type="ECO:0000259" key="1">
    <source>
        <dbReference type="PROSITE" id="PS51750"/>
    </source>
</evidence>